<evidence type="ECO:0000313" key="1">
    <source>
        <dbReference type="EMBL" id="GAH34695.1"/>
    </source>
</evidence>
<comment type="caution">
    <text evidence="1">The sequence shown here is derived from an EMBL/GenBank/DDBJ whole genome shotgun (WGS) entry which is preliminary data.</text>
</comment>
<feature type="non-terminal residue" evidence="1">
    <location>
        <position position="81"/>
    </location>
</feature>
<accession>X1FQ91</accession>
<dbReference type="AlphaFoldDB" id="X1FQ91"/>
<gene>
    <name evidence="1" type="ORF">S03H2_17905</name>
</gene>
<reference evidence="1" key="1">
    <citation type="journal article" date="2014" name="Front. Microbiol.">
        <title>High frequency of phylogenetically diverse reductive dehalogenase-homologous genes in deep subseafloor sedimentary metagenomes.</title>
        <authorList>
            <person name="Kawai M."/>
            <person name="Futagami T."/>
            <person name="Toyoda A."/>
            <person name="Takaki Y."/>
            <person name="Nishi S."/>
            <person name="Hori S."/>
            <person name="Arai W."/>
            <person name="Tsubouchi T."/>
            <person name="Morono Y."/>
            <person name="Uchiyama I."/>
            <person name="Ito T."/>
            <person name="Fujiyama A."/>
            <person name="Inagaki F."/>
            <person name="Takami H."/>
        </authorList>
    </citation>
    <scope>NUCLEOTIDE SEQUENCE</scope>
    <source>
        <strain evidence="1">Expedition CK06-06</strain>
    </source>
</reference>
<proteinExistence type="predicted"/>
<name>X1FQ91_9ZZZZ</name>
<organism evidence="1">
    <name type="scientific">marine sediment metagenome</name>
    <dbReference type="NCBI Taxonomy" id="412755"/>
    <lineage>
        <taxon>unclassified sequences</taxon>
        <taxon>metagenomes</taxon>
        <taxon>ecological metagenomes</taxon>
    </lineage>
</organism>
<dbReference type="EMBL" id="BARU01009263">
    <property type="protein sequence ID" value="GAH34695.1"/>
    <property type="molecule type" value="Genomic_DNA"/>
</dbReference>
<sequence length="81" mass="9113">MKREDRVVLVASLVFLALITAWVYATNVATMAPHEEELWIQTCYRTTDVATGVNITQVATQNRGILYYAGHYDIDSGNYTV</sequence>
<protein>
    <submittedName>
        <fullName evidence="1">Uncharacterized protein</fullName>
    </submittedName>
</protein>